<sequence>MKENKTYKVSIKLKPEGFCEFVYSDEHLAREQYLQYTSQGVINGVLIESIEFGPDAAKKTLELLK</sequence>
<organism evidence="1">
    <name type="scientific">uncultured Caudovirales phage</name>
    <dbReference type="NCBI Taxonomy" id="2100421"/>
    <lineage>
        <taxon>Viruses</taxon>
        <taxon>Duplodnaviria</taxon>
        <taxon>Heunggongvirae</taxon>
        <taxon>Uroviricota</taxon>
        <taxon>Caudoviricetes</taxon>
        <taxon>Peduoviridae</taxon>
        <taxon>Maltschvirus</taxon>
        <taxon>Maltschvirus maltsch</taxon>
    </lineage>
</organism>
<evidence type="ECO:0000313" key="1">
    <source>
        <dbReference type="EMBL" id="CAB4153545.1"/>
    </source>
</evidence>
<protein>
    <submittedName>
        <fullName evidence="1">Uncharacterized protein</fullName>
    </submittedName>
</protein>
<accession>A0A6J5N1Q7</accession>
<reference evidence="1" key="1">
    <citation type="submission" date="2020-04" db="EMBL/GenBank/DDBJ databases">
        <authorList>
            <person name="Chiriac C."/>
            <person name="Salcher M."/>
            <person name="Ghai R."/>
            <person name="Kavagutti S V."/>
        </authorList>
    </citation>
    <scope>NUCLEOTIDE SEQUENCE</scope>
</reference>
<proteinExistence type="predicted"/>
<name>A0A6J5N1Q7_9CAUD</name>
<dbReference type="EMBL" id="LR796596">
    <property type="protein sequence ID" value="CAB4153545.1"/>
    <property type="molecule type" value="Genomic_DNA"/>
</dbReference>
<gene>
    <name evidence="1" type="ORF">UFOVP635_7</name>
</gene>